<organism evidence="4 5">
    <name type="scientific">Lithospermum erythrorhizon</name>
    <name type="common">Purple gromwell</name>
    <name type="synonym">Lithospermum officinale var. erythrorhizon</name>
    <dbReference type="NCBI Taxonomy" id="34254"/>
    <lineage>
        <taxon>Eukaryota</taxon>
        <taxon>Viridiplantae</taxon>
        <taxon>Streptophyta</taxon>
        <taxon>Embryophyta</taxon>
        <taxon>Tracheophyta</taxon>
        <taxon>Spermatophyta</taxon>
        <taxon>Magnoliopsida</taxon>
        <taxon>eudicotyledons</taxon>
        <taxon>Gunneridae</taxon>
        <taxon>Pentapetalae</taxon>
        <taxon>asterids</taxon>
        <taxon>lamiids</taxon>
        <taxon>Boraginales</taxon>
        <taxon>Boraginaceae</taxon>
        <taxon>Boraginoideae</taxon>
        <taxon>Lithospermeae</taxon>
        <taxon>Lithospermum</taxon>
    </lineage>
</organism>
<keyword evidence="1" id="KW-0407">Ion channel</keyword>
<dbReference type="AlphaFoldDB" id="A0AAV3QB16"/>
<evidence type="ECO:0000256" key="3">
    <source>
        <dbReference type="SAM" id="Phobius"/>
    </source>
</evidence>
<keyword evidence="3" id="KW-0812">Transmembrane</keyword>
<name>A0AAV3QB16_LITER</name>
<feature type="region of interest" description="Disordered" evidence="2">
    <location>
        <begin position="1"/>
        <end position="59"/>
    </location>
</feature>
<dbReference type="Proteomes" id="UP001454036">
    <property type="component" value="Unassembled WGS sequence"/>
</dbReference>
<gene>
    <name evidence="4" type="ORF">LIER_17403</name>
</gene>
<feature type="compositionally biased region" description="Acidic residues" evidence="2">
    <location>
        <begin position="25"/>
        <end position="48"/>
    </location>
</feature>
<dbReference type="GO" id="GO:0034220">
    <property type="term" value="P:monoatomic ion transmembrane transport"/>
    <property type="evidence" value="ECO:0007669"/>
    <property type="project" value="UniProtKB-KW"/>
</dbReference>
<evidence type="ECO:0000313" key="4">
    <source>
        <dbReference type="EMBL" id="GAA0160974.1"/>
    </source>
</evidence>
<sequence>MESFELQMANQEDHHQYSPNHYSTDEDYDIIEEGNQEDEDEDEDEEERENSNNNNNPQEINSKFIGLRYKNWSFLGKVLDPRVPWIQEWNRVFLLVCATGLFVDPLFFYALSISDNCMCLFVDGWFAVTVTVLRCMTDALHFWNIWLQLKVNKRHFAMYANETSRLHDVSAESVALRYLKARRGFLLDLFVILPLPQVSYLLSLVELYPILIRVKSSTC</sequence>
<feature type="transmembrane region" description="Helical" evidence="3">
    <location>
        <begin position="185"/>
        <end position="205"/>
    </location>
</feature>
<keyword evidence="3" id="KW-0472">Membrane</keyword>
<keyword evidence="5" id="KW-1185">Reference proteome</keyword>
<feature type="transmembrane region" description="Helical" evidence="3">
    <location>
        <begin position="92"/>
        <end position="112"/>
    </location>
</feature>
<keyword evidence="1" id="KW-0406">Ion transport</keyword>
<evidence type="ECO:0000313" key="5">
    <source>
        <dbReference type="Proteomes" id="UP001454036"/>
    </source>
</evidence>
<dbReference type="GO" id="GO:0016020">
    <property type="term" value="C:membrane"/>
    <property type="evidence" value="ECO:0007669"/>
    <property type="project" value="UniProtKB-SubCell"/>
</dbReference>
<protein>
    <submittedName>
        <fullName evidence="4">Ligand-gated ion channel</fullName>
    </submittedName>
</protein>
<dbReference type="PANTHER" id="PTHR45651">
    <property type="entry name" value="CYCLIC NUCLEOTIDE-GATED ION CHANNEL 15-RELATED-RELATED"/>
    <property type="match status" value="1"/>
</dbReference>
<reference evidence="4 5" key="1">
    <citation type="submission" date="2024-01" db="EMBL/GenBank/DDBJ databases">
        <title>The complete chloroplast genome sequence of Lithospermum erythrorhizon: insights into the phylogenetic relationship among Boraginaceae species and the maternal lineages of purple gromwells.</title>
        <authorList>
            <person name="Okada T."/>
            <person name="Watanabe K."/>
        </authorList>
    </citation>
    <scope>NUCLEOTIDE SEQUENCE [LARGE SCALE GENOMIC DNA]</scope>
</reference>
<comment type="caution">
    <text evidence="4">The sequence shown here is derived from an EMBL/GenBank/DDBJ whole genome shotgun (WGS) entry which is preliminary data.</text>
</comment>
<evidence type="ECO:0000256" key="2">
    <source>
        <dbReference type="SAM" id="MobiDB-lite"/>
    </source>
</evidence>
<feature type="transmembrane region" description="Helical" evidence="3">
    <location>
        <begin position="124"/>
        <end position="146"/>
    </location>
</feature>
<evidence type="ECO:0000256" key="1">
    <source>
        <dbReference type="ARBA" id="ARBA00023303"/>
    </source>
</evidence>
<dbReference type="EMBL" id="BAABME010004046">
    <property type="protein sequence ID" value="GAA0160974.1"/>
    <property type="molecule type" value="Genomic_DNA"/>
</dbReference>
<dbReference type="PANTHER" id="PTHR45651:SF14">
    <property type="entry name" value="CYCLIC NUCLEOTIDE-GATED ION CHANNEL 4"/>
    <property type="match status" value="1"/>
</dbReference>
<accession>A0AAV3QB16</accession>
<keyword evidence="3" id="KW-1133">Transmembrane helix</keyword>
<proteinExistence type="predicted"/>
<keyword evidence="1" id="KW-0813">Transport</keyword>